<dbReference type="GO" id="GO:0001682">
    <property type="term" value="P:tRNA 5'-leader removal"/>
    <property type="evidence" value="ECO:0007669"/>
    <property type="project" value="InterPro"/>
</dbReference>
<dbReference type="OrthoDB" id="63112at2759"/>
<dbReference type="GO" id="GO:0000171">
    <property type="term" value="F:ribonuclease MRP activity"/>
    <property type="evidence" value="ECO:0007669"/>
    <property type="project" value="TreeGrafter"/>
</dbReference>
<protein>
    <submittedName>
        <fullName evidence="1">Ribonuclease P protein subunit p40</fullName>
    </submittedName>
</protein>
<dbReference type="Pfam" id="PF08584">
    <property type="entry name" value="Ribonuc_P_40"/>
    <property type="match status" value="1"/>
</dbReference>
<gene>
    <name evidence="1" type="ORF">HOLleu_12685</name>
</gene>
<keyword evidence="2" id="KW-1185">Reference proteome</keyword>
<dbReference type="GO" id="GO:0030681">
    <property type="term" value="C:multimeric ribonuclease P complex"/>
    <property type="evidence" value="ECO:0007669"/>
    <property type="project" value="TreeGrafter"/>
</dbReference>
<accession>A0A9Q1C9N3</accession>
<comment type="caution">
    <text evidence="1">The sequence shown here is derived from an EMBL/GenBank/DDBJ whole genome shotgun (WGS) entry which is preliminary data.</text>
</comment>
<evidence type="ECO:0000313" key="2">
    <source>
        <dbReference type="Proteomes" id="UP001152320"/>
    </source>
</evidence>
<dbReference type="AlphaFoldDB" id="A0A9Q1C9N3"/>
<name>A0A9Q1C9N3_HOLLE</name>
<dbReference type="PANTHER" id="PTHR15396:SF1">
    <property type="entry name" value="RIBONUCLEASE P PROTEIN SUBUNIT P40"/>
    <property type="match status" value="1"/>
</dbReference>
<dbReference type="InterPro" id="IPR013893">
    <property type="entry name" value="RNase_P_Rpp40"/>
</dbReference>
<dbReference type="GO" id="GO:0000172">
    <property type="term" value="C:ribonuclease MRP complex"/>
    <property type="evidence" value="ECO:0007669"/>
    <property type="project" value="TreeGrafter"/>
</dbReference>
<reference evidence="1" key="1">
    <citation type="submission" date="2021-10" db="EMBL/GenBank/DDBJ databases">
        <title>Tropical sea cucumber genome reveals ecological adaptation and Cuvierian tubules defense mechanism.</title>
        <authorList>
            <person name="Chen T."/>
        </authorList>
    </citation>
    <scope>NUCLEOTIDE SEQUENCE</scope>
    <source>
        <strain evidence="1">Nanhai2018</strain>
        <tissue evidence="1">Muscle</tissue>
    </source>
</reference>
<dbReference type="GO" id="GO:0000447">
    <property type="term" value="P:endonucleolytic cleavage in ITS1 to separate SSU-rRNA from 5.8S rRNA and LSU-rRNA from tricistronic rRNA transcript (SSU-rRNA, 5.8S rRNA, LSU-rRNA)"/>
    <property type="evidence" value="ECO:0007669"/>
    <property type="project" value="TreeGrafter"/>
</dbReference>
<dbReference type="EMBL" id="JAIZAY010000005">
    <property type="protein sequence ID" value="KAJ8041778.1"/>
    <property type="molecule type" value="Genomic_DNA"/>
</dbReference>
<sequence length="363" mass="40827">MANFPAPKSNLIIERSSFKHQKSRHLAYISGHPLNYAVEVLLPGAKSLPDSLADVSPTLDDFFLIRDLPIVEFVGEDFITKIMKNGQFTALSVGTKVDNDMVVAVLPTGHLILSVDKDIYQVLGLSGKPSKFTGLDPARYMIQIDLFSENHKKGKKQYDRIIWALKDRLNLCFNFLLSWEPGDGNVAGLSQLTQLLDKYKMEDVSVKAADTKRKFSLIPELNSCQKLKEDESNGAHNIREVFEWIGTVSCDSNIAGGPEEYSSCYTCPEPCVEVKNLMCRQWSGLITVSRIQKMLTALRSFVMSDTSTPWAALTVHGFEDAPISWWKNEHGYHKDGSNLYTFVVFPDETYWLYLAVSTHDVCP</sequence>
<dbReference type="PANTHER" id="PTHR15396">
    <property type="entry name" value="RIBONUCLEASE P PROTEIN SUBUNIT P40"/>
    <property type="match status" value="1"/>
</dbReference>
<dbReference type="GO" id="GO:0004526">
    <property type="term" value="F:ribonuclease P activity"/>
    <property type="evidence" value="ECO:0007669"/>
    <property type="project" value="TreeGrafter"/>
</dbReference>
<proteinExistence type="predicted"/>
<organism evidence="1 2">
    <name type="scientific">Holothuria leucospilota</name>
    <name type="common">Black long sea cucumber</name>
    <name type="synonym">Mertensiothuria leucospilota</name>
    <dbReference type="NCBI Taxonomy" id="206669"/>
    <lineage>
        <taxon>Eukaryota</taxon>
        <taxon>Metazoa</taxon>
        <taxon>Echinodermata</taxon>
        <taxon>Eleutherozoa</taxon>
        <taxon>Echinozoa</taxon>
        <taxon>Holothuroidea</taxon>
        <taxon>Aspidochirotacea</taxon>
        <taxon>Aspidochirotida</taxon>
        <taxon>Holothuriidae</taxon>
        <taxon>Holothuria</taxon>
    </lineage>
</organism>
<evidence type="ECO:0000313" key="1">
    <source>
        <dbReference type="EMBL" id="KAJ8041778.1"/>
    </source>
</evidence>
<dbReference type="Proteomes" id="UP001152320">
    <property type="component" value="Chromosome 5"/>
</dbReference>